<dbReference type="PANTHER" id="PTHR32263:SF19">
    <property type="entry name" value="OS03G0230300 PROTEIN"/>
    <property type="match status" value="1"/>
</dbReference>
<dbReference type="Pfam" id="PF00644">
    <property type="entry name" value="PARP"/>
    <property type="match status" value="1"/>
</dbReference>
<evidence type="ECO:0000259" key="7">
    <source>
        <dbReference type="PROSITE" id="PS51059"/>
    </source>
</evidence>
<name>A0A7D7KH73_BETPL</name>
<dbReference type="InterPro" id="IPR057823">
    <property type="entry name" value="WWE_RCD1"/>
</dbReference>
<protein>
    <submittedName>
        <fullName evidence="9">WWE domain protein</fullName>
    </submittedName>
</protein>
<dbReference type="PROSITE" id="PS51879">
    <property type="entry name" value="RST"/>
    <property type="match status" value="1"/>
</dbReference>
<evidence type="ECO:0000259" key="6">
    <source>
        <dbReference type="PROSITE" id="PS50918"/>
    </source>
</evidence>
<keyword evidence="4" id="KW-0539">Nucleus</keyword>
<dbReference type="Gene3D" id="3.90.228.10">
    <property type="match status" value="1"/>
</dbReference>
<organism evidence="9">
    <name type="scientific">Betula platyphylla</name>
    <name type="common">Asian white birch</name>
    <dbReference type="NCBI Taxonomy" id="78630"/>
    <lineage>
        <taxon>Eukaryota</taxon>
        <taxon>Viridiplantae</taxon>
        <taxon>Streptophyta</taxon>
        <taxon>Embryophyta</taxon>
        <taxon>Tracheophyta</taxon>
        <taxon>Spermatophyta</taxon>
        <taxon>Magnoliopsida</taxon>
        <taxon>eudicotyledons</taxon>
        <taxon>Gunneridae</taxon>
        <taxon>Pentapetalae</taxon>
        <taxon>rosids</taxon>
        <taxon>fabids</taxon>
        <taxon>Fagales</taxon>
        <taxon>Betulaceae</taxon>
        <taxon>Betula</taxon>
    </lineage>
</organism>
<dbReference type="Pfam" id="PF12174">
    <property type="entry name" value="RST"/>
    <property type="match status" value="1"/>
</dbReference>
<dbReference type="PROSITE" id="PS51059">
    <property type="entry name" value="PARP_CATALYTIC"/>
    <property type="match status" value="1"/>
</dbReference>
<feature type="region of interest" description="Disordered" evidence="5">
    <location>
        <begin position="162"/>
        <end position="182"/>
    </location>
</feature>
<dbReference type="InterPro" id="IPR037197">
    <property type="entry name" value="WWE_dom_sf"/>
</dbReference>
<evidence type="ECO:0000259" key="8">
    <source>
        <dbReference type="PROSITE" id="PS51879"/>
    </source>
</evidence>
<accession>A0A7D7KH73</accession>
<evidence type="ECO:0000256" key="5">
    <source>
        <dbReference type="SAM" id="MobiDB-lite"/>
    </source>
</evidence>
<dbReference type="InterPro" id="IPR004170">
    <property type="entry name" value="WWE_dom"/>
</dbReference>
<keyword evidence="3" id="KW-0346">Stress response</keyword>
<dbReference type="AlphaFoldDB" id="A0A7D7KH73"/>
<dbReference type="Pfam" id="PF23467">
    <property type="entry name" value="WWE_5"/>
    <property type="match status" value="1"/>
</dbReference>
<comment type="subcellular location">
    <subcellularLocation>
        <location evidence="1">Nucleus</location>
    </subcellularLocation>
</comment>
<dbReference type="InterPro" id="IPR022003">
    <property type="entry name" value="RST"/>
</dbReference>
<dbReference type="SUPFAM" id="SSF117839">
    <property type="entry name" value="WWE domain"/>
    <property type="match status" value="1"/>
</dbReference>
<dbReference type="PROSITE" id="PS50918">
    <property type="entry name" value="WWE"/>
    <property type="match status" value="1"/>
</dbReference>
<feature type="domain" description="RST" evidence="8">
    <location>
        <begin position="394"/>
        <end position="463"/>
    </location>
</feature>
<feature type="domain" description="PARP catalytic" evidence="7">
    <location>
        <begin position="187"/>
        <end position="406"/>
    </location>
</feature>
<sequence length="463" mass="50929">MKAVESMASHVTGQNNVARTMLETVRVRVQRSPSSSCSPPQSSNPSKFCGAPVRFMFYRGGSWIDFPSDVQESIRLGFSERKPMMDMSIGGSRYIFDFLRMLQIDFGTGNQRSISWIDKKGNCIFPREFVGEELGEADGAEGSSGTLPIKIEIRIDGNSCKRKGEELESSSNGVQDEGSSLKRQCLVPVDSETPRWPNAKPLSPGDRAYSVVKNFFLVGIRKIDNAASITAIHKCTPTGPLERARLEVFQKQIETVKAARGASNTVYAWYGASAKDVAGVLAHGFSVPSKVSGSGTYGVGIYLYPLGLPHISALQSEADDNGQKHVILCRVILGNVEKVQAGSQQCHPSSEDFDTGADDLEKPKKYVVWFADMNRIILPECVVSYKSSDHLPGQVRASGKYPFWKLFSKMKSFLTKAKMEEATTLYNAFTAGKVTRDVFVKQLRSVVGEQMLKSTIREIVASE</sequence>
<feature type="domain" description="WWE" evidence="6">
    <location>
        <begin position="41"/>
        <end position="116"/>
    </location>
</feature>
<dbReference type="GO" id="GO:0003950">
    <property type="term" value="F:NAD+ poly-ADP-ribosyltransferase activity"/>
    <property type="evidence" value="ECO:0007669"/>
    <property type="project" value="InterPro"/>
</dbReference>
<dbReference type="Gene3D" id="3.30.720.50">
    <property type="match status" value="1"/>
</dbReference>
<dbReference type="InterPro" id="IPR012317">
    <property type="entry name" value="Poly(ADP-ribose)pol_cat_dom"/>
</dbReference>
<dbReference type="InterPro" id="IPR044964">
    <property type="entry name" value="RCD1/SRO1-5"/>
</dbReference>
<evidence type="ECO:0000256" key="4">
    <source>
        <dbReference type="ARBA" id="ARBA00023242"/>
    </source>
</evidence>
<evidence type="ECO:0000256" key="3">
    <source>
        <dbReference type="ARBA" id="ARBA00023016"/>
    </source>
</evidence>
<dbReference type="SUPFAM" id="SSF56399">
    <property type="entry name" value="ADP-ribosylation"/>
    <property type="match status" value="1"/>
</dbReference>
<dbReference type="EMBL" id="MT590745">
    <property type="protein sequence ID" value="QMS43724.1"/>
    <property type="molecule type" value="mRNA"/>
</dbReference>
<reference evidence="9" key="1">
    <citation type="journal article" date="2020" name="J. Integr. Plant">
        <title>Betula platyphylla BpHOX2 transcription factor binds to different cis-acting elements and confers osmotic tolerance.</title>
        <authorList>
            <person name="Tan Z."/>
            <person name="Wen X."/>
            <person name="Wang Y."/>
        </authorList>
    </citation>
    <scope>NUCLEOTIDE SEQUENCE</scope>
    <source>
        <strain evidence="9">BPChr12G26819</strain>
    </source>
</reference>
<keyword evidence="2" id="KW-0217">Developmental protein</keyword>
<evidence type="ECO:0000256" key="1">
    <source>
        <dbReference type="ARBA" id="ARBA00004123"/>
    </source>
</evidence>
<evidence type="ECO:0000256" key="2">
    <source>
        <dbReference type="ARBA" id="ARBA00022473"/>
    </source>
</evidence>
<evidence type="ECO:0000313" key="9">
    <source>
        <dbReference type="EMBL" id="QMS43724.1"/>
    </source>
</evidence>
<proteinExistence type="evidence at transcript level"/>
<dbReference type="PANTHER" id="PTHR32263">
    <property type="entry name" value="INACTIVE POLY [ADP-RIBOSE] POLYMERASE SRO4-RELATED"/>
    <property type="match status" value="1"/>
</dbReference>
<dbReference type="GO" id="GO:0005634">
    <property type="term" value="C:nucleus"/>
    <property type="evidence" value="ECO:0007669"/>
    <property type="project" value="UniProtKB-SubCell"/>
</dbReference>
<feature type="compositionally biased region" description="Polar residues" evidence="5">
    <location>
        <begin position="169"/>
        <end position="182"/>
    </location>
</feature>
<dbReference type="SMR" id="A0A7D7KH73"/>